<evidence type="ECO:0000256" key="3">
    <source>
        <dbReference type="ARBA" id="ARBA00004754"/>
    </source>
</evidence>
<evidence type="ECO:0000256" key="6">
    <source>
        <dbReference type="ARBA" id="ARBA00022801"/>
    </source>
</evidence>
<dbReference type="Pfam" id="PF09349">
    <property type="entry name" value="OHCU_decarbox"/>
    <property type="match status" value="1"/>
</dbReference>
<dbReference type="Proteomes" id="UP000815325">
    <property type="component" value="Unassembled WGS sequence"/>
</dbReference>
<dbReference type="InterPro" id="IPR014306">
    <property type="entry name" value="Hydroxyisourate_hydrolase"/>
</dbReference>
<dbReference type="NCBIfam" id="TIGR02962">
    <property type="entry name" value="hdxy_isourate"/>
    <property type="match status" value="1"/>
</dbReference>
<evidence type="ECO:0000256" key="5">
    <source>
        <dbReference type="ARBA" id="ARBA00022793"/>
    </source>
</evidence>
<feature type="compositionally biased region" description="Polar residues" evidence="8">
    <location>
        <begin position="81"/>
        <end position="92"/>
    </location>
</feature>
<evidence type="ECO:0000256" key="8">
    <source>
        <dbReference type="SAM" id="MobiDB-lite"/>
    </source>
</evidence>
<reference evidence="11" key="1">
    <citation type="submission" date="2017-08" db="EMBL/GenBank/DDBJ databases">
        <authorList>
            <person name="Polle J.E."/>
            <person name="Barry K."/>
            <person name="Cushman J."/>
            <person name="Schmutz J."/>
            <person name="Tran D."/>
            <person name="Hathwaick L.T."/>
            <person name="Yim W.C."/>
            <person name="Jenkins J."/>
            <person name="Mckie-Krisberg Z.M."/>
            <person name="Prochnik S."/>
            <person name="Lindquist E."/>
            <person name="Dockter R.B."/>
            <person name="Adam C."/>
            <person name="Molina H."/>
            <person name="Bunkerborg J."/>
            <person name="Jin E."/>
            <person name="Buchheim M."/>
            <person name="Magnuson J."/>
        </authorList>
    </citation>
    <scope>NUCLEOTIDE SEQUENCE</scope>
    <source>
        <strain evidence="11">CCAP 19/18</strain>
    </source>
</reference>
<evidence type="ECO:0000256" key="1">
    <source>
        <dbReference type="ARBA" id="ARBA00001043"/>
    </source>
</evidence>
<feature type="domain" description="Transthyretin/hydroxyisourate hydrolase" evidence="9">
    <location>
        <begin position="201"/>
        <end position="321"/>
    </location>
</feature>
<dbReference type="PROSITE" id="PS00769">
    <property type="entry name" value="TRANSTHYRETIN_2"/>
    <property type="match status" value="1"/>
</dbReference>
<feature type="region of interest" description="Disordered" evidence="8">
    <location>
        <begin position="61"/>
        <end position="92"/>
    </location>
</feature>
<evidence type="ECO:0000313" key="11">
    <source>
        <dbReference type="EMBL" id="KAF5842047.1"/>
    </source>
</evidence>
<keyword evidence="4" id="KW-0659">Purine metabolism</keyword>
<evidence type="ECO:0000259" key="10">
    <source>
        <dbReference type="Pfam" id="PF09349"/>
    </source>
</evidence>
<dbReference type="Gene3D" id="2.60.40.180">
    <property type="entry name" value="Transthyretin/hydroxyisourate hydrolase domain"/>
    <property type="match status" value="1"/>
</dbReference>
<dbReference type="InterPro" id="IPR023416">
    <property type="entry name" value="Transthyretin/HIU_hydrolase_d"/>
</dbReference>
<keyword evidence="5" id="KW-0210">Decarboxylase</keyword>
<protein>
    <recommendedName>
        <fullName evidence="13">Hydroxyisourate hydrolase</fullName>
    </recommendedName>
</protein>
<organism evidence="11 12">
    <name type="scientific">Dunaliella salina</name>
    <name type="common">Green alga</name>
    <name type="synonym">Protococcus salinus</name>
    <dbReference type="NCBI Taxonomy" id="3046"/>
    <lineage>
        <taxon>Eukaryota</taxon>
        <taxon>Viridiplantae</taxon>
        <taxon>Chlorophyta</taxon>
        <taxon>core chlorophytes</taxon>
        <taxon>Chlorophyceae</taxon>
        <taxon>CS clade</taxon>
        <taxon>Chlamydomonadales</taxon>
        <taxon>Dunaliellaceae</taxon>
        <taxon>Dunaliella</taxon>
    </lineage>
</organism>
<comment type="catalytic activity">
    <reaction evidence="1">
        <text>5-hydroxyisourate + H2O = 5-hydroxy-2-oxo-4-ureido-2,5-dihydro-1H-imidazole-5-carboxylate + H(+)</text>
        <dbReference type="Rhea" id="RHEA:23736"/>
        <dbReference type="ChEBI" id="CHEBI:15377"/>
        <dbReference type="ChEBI" id="CHEBI:15378"/>
        <dbReference type="ChEBI" id="CHEBI:18072"/>
        <dbReference type="ChEBI" id="CHEBI:58639"/>
        <dbReference type="EC" id="3.5.2.17"/>
    </reaction>
</comment>
<gene>
    <name evidence="11" type="ORF">DUNSADRAFT_9616</name>
</gene>
<dbReference type="PANTHER" id="PTHR43466">
    <property type="entry name" value="2-OXO-4-HYDROXY-4-CARBOXY-5-UREIDOIMIDAZOLINE DECARBOXYLASE-RELATED"/>
    <property type="match status" value="1"/>
</dbReference>
<accession>A0ABZ3LKU9</accession>
<evidence type="ECO:0000256" key="4">
    <source>
        <dbReference type="ARBA" id="ARBA00022631"/>
    </source>
</evidence>
<dbReference type="SUPFAM" id="SSF49472">
    <property type="entry name" value="Transthyretin (synonym: prealbumin)"/>
    <property type="match status" value="1"/>
</dbReference>
<keyword evidence="7" id="KW-0456">Lyase</keyword>
<evidence type="ECO:0008006" key="13">
    <source>
        <dbReference type="Google" id="ProtNLM"/>
    </source>
</evidence>
<comment type="caution">
    <text evidence="11">The sequence shown here is derived from an EMBL/GenBank/DDBJ whole genome shotgun (WGS) entry which is preliminary data.</text>
</comment>
<comment type="pathway">
    <text evidence="3">Purine metabolism; urate degradation; (S)-allantoin from urate: step 3/3.</text>
</comment>
<keyword evidence="12" id="KW-1185">Reference proteome</keyword>
<feature type="domain" description="Oxo-4-hydroxy-4-carboxy-5-ureidoimidazoline decarboxylase" evidence="10">
    <location>
        <begin position="10"/>
        <end position="160"/>
    </location>
</feature>
<dbReference type="InterPro" id="IPR036817">
    <property type="entry name" value="Transthyretin/HIU_hydrolase_sf"/>
</dbReference>
<sequence>MNITYDQAFTLCASKEFANRLSRAGPFPDLEAALHAARSIWWSVPVTEWLAAFSAHPRIGGQRFGNPNSNSHPSHKAFDAHSSTEQAAASSSMTPSVQEELARWNQQYFDKFGHVFLICAKGRPAQDILASLQSRYHRLPYEELQAAAGEQMKITEQRLAGLLEGPSSGALDAQGRAHARANQVLSQLAASSPSQPLRSPITSHVLDTALGVPARGLPLVLHKLDEHSKLWEVVSQSITNEDGRAGNLLPPSNYLAPGRYSVRFDTATYLAACKAKHPGYYANVPFYPEATVCFEIEPAKATEHYHIPLLLSPYGYSTYRGS</sequence>
<proteinExistence type="predicted"/>
<dbReference type="Pfam" id="PF00576">
    <property type="entry name" value="Transthyretin"/>
    <property type="match status" value="1"/>
</dbReference>
<dbReference type="Gene3D" id="1.10.3330.10">
    <property type="entry name" value="Oxo-4-hydroxy-4-carboxy-5-ureidoimidazoline decarboxylase"/>
    <property type="match status" value="1"/>
</dbReference>
<keyword evidence="6" id="KW-0378">Hydrolase</keyword>
<evidence type="ECO:0000256" key="2">
    <source>
        <dbReference type="ARBA" id="ARBA00001163"/>
    </source>
</evidence>
<dbReference type="CDD" id="cd05822">
    <property type="entry name" value="TLP_HIUase"/>
    <property type="match status" value="1"/>
</dbReference>
<dbReference type="InterPro" id="IPR023419">
    <property type="entry name" value="Transthyretin_CS"/>
</dbReference>
<dbReference type="InterPro" id="IPR018020">
    <property type="entry name" value="OHCU_decarboxylase"/>
</dbReference>
<evidence type="ECO:0000256" key="7">
    <source>
        <dbReference type="ARBA" id="ARBA00023239"/>
    </source>
</evidence>
<dbReference type="SUPFAM" id="SSF158694">
    <property type="entry name" value="UraD-Like"/>
    <property type="match status" value="1"/>
</dbReference>
<comment type="catalytic activity">
    <reaction evidence="2">
        <text>5-hydroxy-2-oxo-4-ureido-2,5-dihydro-1H-imidazole-5-carboxylate + H(+) = (S)-allantoin + CO2</text>
        <dbReference type="Rhea" id="RHEA:26301"/>
        <dbReference type="ChEBI" id="CHEBI:15378"/>
        <dbReference type="ChEBI" id="CHEBI:15678"/>
        <dbReference type="ChEBI" id="CHEBI:16526"/>
        <dbReference type="ChEBI" id="CHEBI:58639"/>
        <dbReference type="EC" id="4.1.1.97"/>
    </reaction>
</comment>
<name>A0ABZ3LKU9_DUNSA</name>
<dbReference type="InterPro" id="IPR036778">
    <property type="entry name" value="OHCU_decarboxylase_sf"/>
</dbReference>
<dbReference type="PANTHER" id="PTHR43466:SF1">
    <property type="entry name" value="2-OXO-4-HYDROXY-4-CARBOXY-5-UREIDOIMIDAZOLINE DECARBOXYLASE-RELATED"/>
    <property type="match status" value="1"/>
</dbReference>
<dbReference type="EMBL" id="MU069470">
    <property type="protein sequence ID" value="KAF5842047.1"/>
    <property type="molecule type" value="Genomic_DNA"/>
</dbReference>
<evidence type="ECO:0000313" key="12">
    <source>
        <dbReference type="Proteomes" id="UP000815325"/>
    </source>
</evidence>
<evidence type="ECO:0000259" key="9">
    <source>
        <dbReference type="Pfam" id="PF00576"/>
    </source>
</evidence>